<evidence type="ECO:0000313" key="12">
    <source>
        <dbReference type="Proteomes" id="UP000683360"/>
    </source>
</evidence>
<evidence type="ECO:0000259" key="10">
    <source>
        <dbReference type="PROSITE" id="PS50070"/>
    </source>
</evidence>
<keyword evidence="7" id="KW-0106">Calcium</keyword>
<evidence type="ECO:0000256" key="3">
    <source>
        <dbReference type="ARBA" id="ARBA00011233"/>
    </source>
</evidence>
<dbReference type="Pfam" id="PF22633">
    <property type="entry name" value="F5_F8_type_C_2"/>
    <property type="match status" value="1"/>
</dbReference>
<keyword evidence="11" id="KW-0378">Hydrolase</keyword>
<reference evidence="11" key="1">
    <citation type="submission" date="2021-03" db="EMBL/GenBank/DDBJ databases">
        <authorList>
            <person name="Bekaert M."/>
        </authorList>
    </citation>
    <scope>NUCLEOTIDE SEQUENCE</scope>
</reference>
<dbReference type="EC" id="3.4.21.7" evidence="11"/>
<dbReference type="EMBL" id="CAJPWZ010000718">
    <property type="protein sequence ID" value="CAG2199219.1"/>
    <property type="molecule type" value="Genomic_DNA"/>
</dbReference>
<dbReference type="Proteomes" id="UP000683360">
    <property type="component" value="Unassembled WGS sequence"/>
</dbReference>
<comment type="function">
    <text evidence="1">Acts as a defensive agent. Recognizes blood group fucosylated oligosaccharides including A, B, H and Lewis B-type antigens. Does not recognize Lewis A antigen and has low affinity for monovalent haptens.</text>
</comment>
<keyword evidence="8" id="KW-1015">Disulfide bond</keyword>
<dbReference type="GO" id="GO:0046872">
    <property type="term" value="F:metal ion binding"/>
    <property type="evidence" value="ECO:0007669"/>
    <property type="project" value="UniProtKB-KW"/>
</dbReference>
<dbReference type="SUPFAM" id="SSF49785">
    <property type="entry name" value="Galactose-binding domain-like"/>
    <property type="match status" value="2"/>
</dbReference>
<dbReference type="SMART" id="SM00607">
    <property type="entry name" value="FTP"/>
    <property type="match status" value="1"/>
</dbReference>
<organism evidence="11 12">
    <name type="scientific">Mytilus edulis</name>
    <name type="common">Blue mussel</name>
    <dbReference type="NCBI Taxonomy" id="6550"/>
    <lineage>
        <taxon>Eukaryota</taxon>
        <taxon>Metazoa</taxon>
        <taxon>Spiralia</taxon>
        <taxon>Lophotrochozoa</taxon>
        <taxon>Mollusca</taxon>
        <taxon>Bivalvia</taxon>
        <taxon>Autobranchia</taxon>
        <taxon>Pteriomorphia</taxon>
        <taxon>Mytilida</taxon>
        <taxon>Mytiloidea</taxon>
        <taxon>Mytilidae</taxon>
        <taxon>Mytilinae</taxon>
        <taxon>Mytilus</taxon>
    </lineage>
</organism>
<name>A0A8S3QW81_MYTED</name>
<dbReference type="PROSITE" id="PS50070">
    <property type="entry name" value="KRINGLE_2"/>
    <property type="match status" value="1"/>
</dbReference>
<dbReference type="InterPro" id="IPR051941">
    <property type="entry name" value="BG_Antigen-Binding_Lectin"/>
</dbReference>
<comment type="similarity">
    <text evidence="2">Belongs to the fucolectin family.</text>
</comment>
<evidence type="ECO:0000256" key="4">
    <source>
        <dbReference type="ARBA" id="ARBA00022572"/>
    </source>
</evidence>
<accession>A0A8S3QW81</accession>
<dbReference type="GO" id="GO:0042806">
    <property type="term" value="F:fucose binding"/>
    <property type="evidence" value="ECO:0007669"/>
    <property type="project" value="UniProtKB-ARBA"/>
</dbReference>
<dbReference type="Pfam" id="PF00051">
    <property type="entry name" value="Kringle"/>
    <property type="match status" value="1"/>
</dbReference>
<comment type="subunit">
    <text evidence="3">Homotrimer.</text>
</comment>
<proteinExistence type="inferred from homology"/>
<dbReference type="PANTHER" id="PTHR45713:SF15">
    <property type="entry name" value="F5_8 TYPE C DOMAIN-CONTAINING PROTEIN"/>
    <property type="match status" value="1"/>
</dbReference>
<feature type="domain" description="Kringle" evidence="10">
    <location>
        <begin position="300"/>
        <end position="370"/>
    </location>
</feature>
<evidence type="ECO:0000313" key="11">
    <source>
        <dbReference type="EMBL" id="CAG2199219.1"/>
    </source>
</evidence>
<comment type="caution">
    <text evidence="11">The sequence shown here is derived from an EMBL/GenBank/DDBJ whole genome shotgun (WGS) entry which is preliminary data.</text>
</comment>
<dbReference type="GO" id="GO:0004252">
    <property type="term" value="F:serine-type endopeptidase activity"/>
    <property type="evidence" value="ECO:0007669"/>
    <property type="project" value="UniProtKB-EC"/>
</dbReference>
<dbReference type="InterPro" id="IPR013806">
    <property type="entry name" value="Kringle-like"/>
</dbReference>
<evidence type="ECO:0000256" key="1">
    <source>
        <dbReference type="ARBA" id="ARBA00002219"/>
    </source>
</evidence>
<sequence length="396" mass="43733">MQPTPGINYALRRKASQSSTYHSKYAASQAVDGEENTFTATKKQNNAYWSVDLGKAVNVKQINIINRKDCCGKWLKNIAVTVGQNLNSMKHCSKFKGPGKNGQVIELTCKSPIAGRYVKILRSGKGILGLAEVQVIGNTGKPLIPAKPKGKIVKPAKPKGINYALRRKASQSSTYHSKYAASQAVDGEENTFSATKTKQCILECNRLKDIAVTVGLNFHKMEHCSKFKGPGKNGQVIELTCKSPIAGRYVKILRSGKGILSLAEVQVIGHTGKKLIAGKPKGKAVKPPKPKGQQCIMNRKGANYGGNISKTRSGRTCQAWGVQTPQKHKFSKKLADQKNYCRNPDNEPHGPWCYTTDAKKRWEYCAIPYCSMYYIEFFFLTLDKLIPLTKADPYNN</sequence>
<dbReference type="SMART" id="SM00130">
    <property type="entry name" value="KR"/>
    <property type="match status" value="1"/>
</dbReference>
<dbReference type="GO" id="GO:0001868">
    <property type="term" value="P:regulation of complement activation, lectin pathway"/>
    <property type="evidence" value="ECO:0007669"/>
    <property type="project" value="UniProtKB-ARBA"/>
</dbReference>
<dbReference type="PANTHER" id="PTHR45713">
    <property type="entry name" value="FTP DOMAIN-CONTAINING PROTEIN"/>
    <property type="match status" value="1"/>
</dbReference>
<comment type="caution">
    <text evidence="9">Lacks conserved residue(s) required for the propagation of feature annotation.</text>
</comment>
<evidence type="ECO:0000256" key="5">
    <source>
        <dbReference type="ARBA" id="ARBA00022723"/>
    </source>
</evidence>
<keyword evidence="12" id="KW-1185">Reference proteome</keyword>
<dbReference type="Gene3D" id="2.60.120.260">
    <property type="entry name" value="Galactose-binding domain-like"/>
    <property type="match status" value="3"/>
</dbReference>
<dbReference type="InterPro" id="IPR018056">
    <property type="entry name" value="Kringle_CS"/>
</dbReference>
<dbReference type="InterPro" id="IPR000001">
    <property type="entry name" value="Kringle"/>
</dbReference>
<dbReference type="PROSITE" id="PS00021">
    <property type="entry name" value="KRINGLE_1"/>
    <property type="match status" value="1"/>
</dbReference>
<evidence type="ECO:0000256" key="8">
    <source>
        <dbReference type="ARBA" id="ARBA00023157"/>
    </source>
</evidence>
<evidence type="ECO:0000256" key="6">
    <source>
        <dbReference type="ARBA" id="ARBA00022734"/>
    </source>
</evidence>
<protein>
    <submittedName>
        <fullName evidence="11">PLG</fullName>
        <ecNumber evidence="11">3.4.21.7</ecNumber>
    </submittedName>
</protein>
<dbReference type="InterPro" id="IPR008979">
    <property type="entry name" value="Galactose-bd-like_sf"/>
</dbReference>
<dbReference type="InterPro" id="IPR038178">
    <property type="entry name" value="Kringle_sf"/>
</dbReference>
<dbReference type="PRINTS" id="PR00018">
    <property type="entry name" value="KRINGLE"/>
</dbReference>
<dbReference type="OrthoDB" id="6154638at2759"/>
<dbReference type="AlphaFoldDB" id="A0A8S3QW81"/>
<evidence type="ECO:0000256" key="7">
    <source>
        <dbReference type="ARBA" id="ARBA00022837"/>
    </source>
</evidence>
<dbReference type="SUPFAM" id="SSF57440">
    <property type="entry name" value="Kringle-like"/>
    <property type="match status" value="1"/>
</dbReference>
<keyword evidence="4 9" id="KW-0420">Kringle</keyword>
<dbReference type="InterPro" id="IPR006585">
    <property type="entry name" value="FTP1"/>
</dbReference>
<evidence type="ECO:0000256" key="9">
    <source>
        <dbReference type="PROSITE-ProRule" id="PRU00121"/>
    </source>
</evidence>
<dbReference type="CDD" id="cd00108">
    <property type="entry name" value="KR"/>
    <property type="match status" value="1"/>
</dbReference>
<evidence type="ECO:0000256" key="2">
    <source>
        <dbReference type="ARBA" id="ARBA00010147"/>
    </source>
</evidence>
<keyword evidence="5" id="KW-0479">Metal-binding</keyword>
<gene>
    <name evidence="11" type="ORF">MEDL_13940</name>
</gene>
<keyword evidence="6" id="KW-0430">Lectin</keyword>
<dbReference type="Gene3D" id="2.40.20.10">
    <property type="entry name" value="Plasminogen Kringle 4"/>
    <property type="match status" value="1"/>
</dbReference>
<dbReference type="GO" id="GO:0010185">
    <property type="term" value="P:regulation of cellular defense response"/>
    <property type="evidence" value="ECO:0007669"/>
    <property type="project" value="UniProtKB-ARBA"/>
</dbReference>